<evidence type="ECO:0000256" key="2">
    <source>
        <dbReference type="ARBA" id="ARBA00009399"/>
    </source>
</evidence>
<reference evidence="8" key="1">
    <citation type="journal article" date="2014" name="Int. J. Syst. Evol. Microbiol.">
        <title>Complete genome sequence of Corynebacterium casei LMG S-19264T (=DSM 44701T), isolated from a smear-ripened cheese.</title>
        <authorList>
            <consortium name="US DOE Joint Genome Institute (JGI-PGF)"/>
            <person name="Walter F."/>
            <person name="Albersmeier A."/>
            <person name="Kalinowski J."/>
            <person name="Ruckert C."/>
        </authorList>
    </citation>
    <scope>NUCLEOTIDE SEQUENCE</scope>
    <source>
        <strain evidence="8">CGMCC 1.15290</strain>
    </source>
</reference>
<comment type="caution">
    <text evidence="8">The sequence shown here is derived from an EMBL/GenBank/DDBJ whole genome shotgun (WGS) entry which is preliminary data.</text>
</comment>
<evidence type="ECO:0000313" key="8">
    <source>
        <dbReference type="EMBL" id="GGH75927.1"/>
    </source>
</evidence>
<dbReference type="EMBL" id="BMIB01000004">
    <property type="protein sequence ID" value="GGH75927.1"/>
    <property type="molecule type" value="Genomic_DNA"/>
</dbReference>
<dbReference type="PANTHER" id="PTHR38459">
    <property type="entry name" value="PROPHAGE BACTOPRENOL-LINKED GLUCOSE TRANSLOCASE HOMOLOG"/>
    <property type="match status" value="1"/>
</dbReference>
<evidence type="ECO:0000256" key="1">
    <source>
        <dbReference type="ARBA" id="ARBA00004141"/>
    </source>
</evidence>
<keyword evidence="5 6" id="KW-0472">Membrane</keyword>
<evidence type="ECO:0000256" key="3">
    <source>
        <dbReference type="ARBA" id="ARBA00022692"/>
    </source>
</evidence>
<dbReference type="GO" id="GO:0005886">
    <property type="term" value="C:plasma membrane"/>
    <property type="evidence" value="ECO:0007669"/>
    <property type="project" value="TreeGrafter"/>
</dbReference>
<comment type="subcellular location">
    <subcellularLocation>
        <location evidence="1">Membrane</location>
        <topology evidence="1">Multi-pass membrane protein</topology>
    </subcellularLocation>
</comment>
<gene>
    <name evidence="8" type="ORF">GCM10011379_40010</name>
</gene>
<evidence type="ECO:0000313" key="9">
    <source>
        <dbReference type="Proteomes" id="UP000627292"/>
    </source>
</evidence>
<evidence type="ECO:0000259" key="7">
    <source>
        <dbReference type="Pfam" id="PF04138"/>
    </source>
</evidence>
<feature type="transmembrane region" description="Helical" evidence="6">
    <location>
        <begin position="6"/>
        <end position="26"/>
    </location>
</feature>
<dbReference type="PANTHER" id="PTHR38459:SF1">
    <property type="entry name" value="PROPHAGE BACTOPRENOL-LINKED GLUCOSE TRANSLOCASE HOMOLOG"/>
    <property type="match status" value="1"/>
</dbReference>
<feature type="domain" description="GtrA/DPMS transmembrane" evidence="7">
    <location>
        <begin position="7"/>
        <end position="123"/>
    </location>
</feature>
<evidence type="ECO:0000256" key="5">
    <source>
        <dbReference type="ARBA" id="ARBA00023136"/>
    </source>
</evidence>
<dbReference type="GO" id="GO:0000271">
    <property type="term" value="P:polysaccharide biosynthetic process"/>
    <property type="evidence" value="ECO:0007669"/>
    <property type="project" value="InterPro"/>
</dbReference>
<dbReference type="AlphaFoldDB" id="A0A917J0P2"/>
<feature type="transmembrane region" description="Helical" evidence="6">
    <location>
        <begin position="97"/>
        <end position="121"/>
    </location>
</feature>
<dbReference type="InterPro" id="IPR007267">
    <property type="entry name" value="GtrA_DPMS_TM"/>
</dbReference>
<dbReference type="InterPro" id="IPR051401">
    <property type="entry name" value="GtrA_CellWall_Glycosyl"/>
</dbReference>
<keyword evidence="4 6" id="KW-1133">Transmembrane helix</keyword>
<keyword evidence="3 6" id="KW-0812">Transmembrane</keyword>
<dbReference type="Pfam" id="PF04138">
    <property type="entry name" value="GtrA_DPMS_TM"/>
    <property type="match status" value="1"/>
</dbReference>
<name>A0A917J0P2_9BACT</name>
<evidence type="ECO:0000256" key="6">
    <source>
        <dbReference type="SAM" id="Phobius"/>
    </source>
</evidence>
<accession>A0A917J0P2</accession>
<reference evidence="8" key="2">
    <citation type="submission" date="2020-09" db="EMBL/GenBank/DDBJ databases">
        <authorList>
            <person name="Sun Q."/>
            <person name="Zhou Y."/>
        </authorList>
    </citation>
    <scope>NUCLEOTIDE SEQUENCE</scope>
    <source>
        <strain evidence="8">CGMCC 1.15290</strain>
    </source>
</reference>
<sequence length="124" mass="14500">MLLRLIKFGLVGATGVCIDFGITWLLKEKLRINKFVANTCGFTVAVGNGYVLNRYWTFQKHNDATFQADLVRFLCFSLVGLILNNLLVWYFNEKVQFKFYISKGLAVVCVFFWNFFSNFFFNFK</sequence>
<keyword evidence="9" id="KW-1185">Reference proteome</keyword>
<evidence type="ECO:0000256" key="4">
    <source>
        <dbReference type="ARBA" id="ARBA00022989"/>
    </source>
</evidence>
<feature type="transmembrane region" description="Helical" evidence="6">
    <location>
        <begin position="70"/>
        <end position="91"/>
    </location>
</feature>
<comment type="similarity">
    <text evidence="2">Belongs to the GtrA family.</text>
</comment>
<proteinExistence type="inferred from homology"/>
<protein>
    <submittedName>
        <fullName evidence="8">Sugar translocase</fullName>
    </submittedName>
</protein>
<organism evidence="8 9">
    <name type="scientific">Filimonas zeae</name>
    <dbReference type="NCBI Taxonomy" id="1737353"/>
    <lineage>
        <taxon>Bacteria</taxon>
        <taxon>Pseudomonadati</taxon>
        <taxon>Bacteroidota</taxon>
        <taxon>Chitinophagia</taxon>
        <taxon>Chitinophagales</taxon>
        <taxon>Chitinophagaceae</taxon>
        <taxon>Filimonas</taxon>
    </lineage>
</organism>
<dbReference type="Proteomes" id="UP000627292">
    <property type="component" value="Unassembled WGS sequence"/>
</dbReference>